<feature type="compositionally biased region" description="Low complexity" evidence="5">
    <location>
        <begin position="795"/>
        <end position="808"/>
    </location>
</feature>
<dbReference type="Pfam" id="PF00595">
    <property type="entry name" value="PDZ"/>
    <property type="match status" value="1"/>
</dbReference>
<reference evidence="7" key="2">
    <citation type="submission" date="2025-09" db="UniProtKB">
        <authorList>
            <consortium name="Ensembl"/>
        </authorList>
    </citation>
    <scope>IDENTIFICATION</scope>
</reference>
<dbReference type="GO" id="GO:0015629">
    <property type="term" value="C:actin cytoskeleton"/>
    <property type="evidence" value="ECO:0007669"/>
    <property type="project" value="TreeGrafter"/>
</dbReference>
<dbReference type="InterPro" id="IPR001478">
    <property type="entry name" value="PDZ"/>
</dbReference>
<organism evidence="7 8">
    <name type="scientific">Neolamprologus brichardi</name>
    <name type="common">Fairy cichlid</name>
    <name type="synonym">Lamprologus brichardi</name>
    <dbReference type="NCBI Taxonomy" id="32507"/>
    <lineage>
        <taxon>Eukaryota</taxon>
        <taxon>Metazoa</taxon>
        <taxon>Chordata</taxon>
        <taxon>Craniata</taxon>
        <taxon>Vertebrata</taxon>
        <taxon>Euteleostomi</taxon>
        <taxon>Actinopterygii</taxon>
        <taxon>Neopterygii</taxon>
        <taxon>Teleostei</taxon>
        <taxon>Neoteleostei</taxon>
        <taxon>Acanthomorphata</taxon>
        <taxon>Ovalentaria</taxon>
        <taxon>Cichlomorphae</taxon>
        <taxon>Cichliformes</taxon>
        <taxon>Cichlidae</taxon>
        <taxon>African cichlids</taxon>
        <taxon>Pseudocrenilabrinae</taxon>
        <taxon>Lamprologini</taxon>
        <taxon>Neolamprologus</taxon>
    </lineage>
</organism>
<evidence type="ECO:0000256" key="2">
    <source>
        <dbReference type="ARBA" id="ARBA00022490"/>
    </source>
</evidence>
<dbReference type="GeneTree" id="ENSGT00950000183054"/>
<evidence type="ECO:0000313" key="8">
    <source>
        <dbReference type="Proteomes" id="UP000261580"/>
    </source>
</evidence>
<dbReference type="AlphaFoldDB" id="A0A3Q4NA53"/>
<evidence type="ECO:0000256" key="4">
    <source>
        <dbReference type="ARBA" id="ARBA00038161"/>
    </source>
</evidence>
<feature type="compositionally biased region" description="Basic residues" evidence="5">
    <location>
        <begin position="301"/>
        <end position="312"/>
    </location>
</feature>
<dbReference type="SUPFAM" id="SSF50156">
    <property type="entry name" value="PDZ domain-like"/>
    <property type="match status" value="1"/>
</dbReference>
<keyword evidence="8" id="KW-1185">Reference proteome</keyword>
<reference evidence="7" key="1">
    <citation type="submission" date="2025-08" db="UniProtKB">
        <authorList>
            <consortium name="Ensembl"/>
        </authorList>
    </citation>
    <scope>IDENTIFICATION</scope>
</reference>
<feature type="region of interest" description="Disordered" evidence="5">
    <location>
        <begin position="260"/>
        <end position="323"/>
    </location>
</feature>
<dbReference type="PANTHER" id="PTHR24217:SF9">
    <property type="entry name" value="SYNAPTOPODIN-2"/>
    <property type="match status" value="1"/>
</dbReference>
<dbReference type="GO" id="GO:0032233">
    <property type="term" value="P:positive regulation of actin filament bundle assembly"/>
    <property type="evidence" value="ECO:0007669"/>
    <property type="project" value="TreeGrafter"/>
</dbReference>
<feature type="compositionally biased region" description="Polar residues" evidence="5">
    <location>
        <begin position="696"/>
        <end position="706"/>
    </location>
</feature>
<feature type="region of interest" description="Disordered" evidence="5">
    <location>
        <begin position="851"/>
        <end position="894"/>
    </location>
</feature>
<evidence type="ECO:0000259" key="6">
    <source>
        <dbReference type="PROSITE" id="PS50106"/>
    </source>
</evidence>
<dbReference type="Proteomes" id="UP000261580">
    <property type="component" value="Unassembled WGS sequence"/>
</dbReference>
<accession>A0A3Q4NA53</accession>
<sequence length="1094" mass="120012">MGTGDYICITLRGGAPWGFTLREGEGDTYRPLLVSQGGRASLAGVQDGDEVVSINGEPCADLTLLQAFALIDTSIDCLQLLLRRYHSIPTEDYESDEMHCSERASAGETLESTTLHIFPPKQTSQIPNPESPDETYSKEFNINTEFSKEGQLLCTQLHIPSSKEEDDKVQRCFSPGDMVELQVSLSEQTLDDVGCASLGSARGIDGDLSNREVVEAVHITDAATASRSVREPLSHHGVVLNSPLMLGQVEVILEASGVGRGLQSGGGTRVRETVGSQSEGEEEDCSPAEEQESDSEGVQHKPNKHRARHARLRRNESISEKQLKEAKSKCKRIALLLTAAPTNPNNKGLLMFKKHRQRAKKFTLVSYGTGEDEPEYSDEEYEENPDSRQEISAPQFILVAPNDSDIDKPFLTSTHSGKSVLTFTLDKGLLEIERNLKNQAEMESLPETKGKGALMFAQRRQRMDEISAEHEELRRQGIPIEAVQEAEKKIVEHSYMQSAAEGRSYMDVNVNRTAKPFSADNMAATPYSHAMSGTNQDSVSQGEQIASRDERISTPAIRTGLLLDSRKKNAAKPMFTFKEAPKVSPNPALLNLLNKGDKKPGFESGPEDDYLSLGAEACNFLQSQRVKHKIPPPVAPKPVINPTSPPWSSQIEATNQEMPQCAENSLSTPPPWIQVAQPQPQAQPQANLNPWAPVPAQTQSQVSSPINPMATVLNPSSQGSAFEMPAVKGKGADMFAKRQSRMEKYIVDSETVEANKASRSTSPAASLPNEWKYTPNVRAPPPRAYNPIQSPFYPPAATKQPPSSSPSTKAKKKDKAKQMPAPKPLNVIDVMKHQPYQLNSSLFIFGPAAEATKPSAPKTSCSPPNPPDDNQPIRYEQMPPVQPAGPFGAPYPQQTYEMPMQSYSLSPPARVQFTGQKSASTSSSPKPPALGSTTPSARQTPWMEKSQKPLTPWEAASQHPMGLVDEAFAFQSLQQTLASNVRLAAQRKILPEPPAEWKARVSYQAPQKTGSQTWSQSRSLSRASLPSFVSPVRSSVSTTVSHAGYRSLPRQWQPQKSVIEANPRPSVSSYESKSPFGKQTYKSVYTSNTWSWRR</sequence>
<comment type="similarity">
    <text evidence="4">Belongs to the synaptopodin family.</text>
</comment>
<feature type="compositionally biased region" description="Low complexity" evidence="5">
    <location>
        <begin position="673"/>
        <end position="691"/>
    </location>
</feature>
<dbReference type="GO" id="GO:0005634">
    <property type="term" value="C:nucleus"/>
    <property type="evidence" value="ECO:0007669"/>
    <property type="project" value="TreeGrafter"/>
</dbReference>
<dbReference type="InterPro" id="IPR051976">
    <property type="entry name" value="Synaptopodin_domain"/>
</dbReference>
<evidence type="ECO:0000256" key="1">
    <source>
        <dbReference type="ARBA" id="ARBA00004496"/>
    </source>
</evidence>
<feature type="region of interest" description="Disordered" evidence="5">
    <location>
        <begin position="1052"/>
        <end position="1076"/>
    </location>
</feature>
<proteinExistence type="inferred from homology"/>
<feature type="domain" description="PDZ" evidence="6">
    <location>
        <begin position="6"/>
        <end position="86"/>
    </location>
</feature>
<keyword evidence="3" id="KW-0597">Phosphoprotein</keyword>
<gene>
    <name evidence="7" type="primary">SYNPO2</name>
</gene>
<feature type="region of interest" description="Disordered" evidence="5">
    <location>
        <begin position="659"/>
        <end position="723"/>
    </location>
</feature>
<feature type="compositionally biased region" description="Acidic residues" evidence="5">
    <location>
        <begin position="279"/>
        <end position="295"/>
    </location>
</feature>
<protein>
    <submittedName>
        <fullName evidence="7">Synaptopodin 2</fullName>
    </submittedName>
</protein>
<name>A0A3Q4NA53_NEOBR</name>
<dbReference type="Gene3D" id="2.30.42.10">
    <property type="match status" value="1"/>
</dbReference>
<dbReference type="SMART" id="SM00228">
    <property type="entry name" value="PDZ"/>
    <property type="match status" value="1"/>
</dbReference>
<comment type="subcellular location">
    <subcellularLocation>
        <location evidence="1">Cytoplasm</location>
    </subcellularLocation>
</comment>
<feature type="compositionally biased region" description="Basic and acidic residues" evidence="5">
    <location>
        <begin position="313"/>
        <end position="323"/>
    </location>
</feature>
<keyword evidence="2" id="KW-0963">Cytoplasm</keyword>
<feature type="region of interest" description="Disordered" evidence="5">
    <location>
        <begin position="911"/>
        <end position="951"/>
    </location>
</feature>
<feature type="region of interest" description="Disordered" evidence="5">
    <location>
        <begin position="629"/>
        <end position="648"/>
    </location>
</feature>
<dbReference type="Bgee" id="ENSNBRG00000023471">
    <property type="expression patterns" value="Expressed in skeletal muscle tissue and 4 other cell types or tissues"/>
</dbReference>
<feature type="region of interest" description="Disordered" evidence="5">
    <location>
        <begin position="751"/>
        <end position="826"/>
    </location>
</feature>
<dbReference type="InterPro" id="IPR036034">
    <property type="entry name" value="PDZ_sf"/>
</dbReference>
<dbReference type="PROSITE" id="PS50106">
    <property type="entry name" value="PDZ"/>
    <property type="match status" value="1"/>
</dbReference>
<dbReference type="Ensembl" id="ENSNBRT00000031650.1">
    <property type="protein sequence ID" value="ENSNBRP00000030864.1"/>
    <property type="gene ID" value="ENSNBRG00000023471.1"/>
</dbReference>
<dbReference type="GO" id="GO:0003779">
    <property type="term" value="F:actin binding"/>
    <property type="evidence" value="ECO:0007669"/>
    <property type="project" value="TreeGrafter"/>
</dbReference>
<evidence type="ECO:0000256" key="3">
    <source>
        <dbReference type="ARBA" id="ARBA00022553"/>
    </source>
</evidence>
<dbReference type="GO" id="GO:0030018">
    <property type="term" value="C:Z disc"/>
    <property type="evidence" value="ECO:0007669"/>
    <property type="project" value="TreeGrafter"/>
</dbReference>
<evidence type="ECO:0000313" key="7">
    <source>
        <dbReference type="Ensembl" id="ENSNBRP00000030864.1"/>
    </source>
</evidence>
<dbReference type="PANTHER" id="PTHR24217">
    <property type="entry name" value="PUTATIVE-RELATED"/>
    <property type="match status" value="1"/>
</dbReference>
<evidence type="ECO:0000256" key="5">
    <source>
        <dbReference type="SAM" id="MobiDB-lite"/>
    </source>
</evidence>